<dbReference type="GO" id="GO:0005737">
    <property type="term" value="C:cytoplasm"/>
    <property type="evidence" value="ECO:0007669"/>
    <property type="project" value="UniProtKB-SubCell"/>
</dbReference>
<evidence type="ECO:0000256" key="2">
    <source>
        <dbReference type="ARBA" id="ARBA00007957"/>
    </source>
</evidence>
<organism evidence="11 12">
    <name type="scientific">Cohaesibacter marisflavi</name>
    <dbReference type="NCBI Taxonomy" id="655353"/>
    <lineage>
        <taxon>Bacteria</taxon>
        <taxon>Pseudomonadati</taxon>
        <taxon>Pseudomonadota</taxon>
        <taxon>Alphaproteobacteria</taxon>
        <taxon>Hyphomicrobiales</taxon>
        <taxon>Cohaesibacteraceae</taxon>
    </lineage>
</organism>
<evidence type="ECO:0000256" key="1">
    <source>
        <dbReference type="ARBA" id="ARBA00004496"/>
    </source>
</evidence>
<dbReference type="Proteomes" id="UP000199236">
    <property type="component" value="Unassembled WGS sequence"/>
</dbReference>
<reference evidence="11 12" key="1">
    <citation type="submission" date="2016-10" db="EMBL/GenBank/DDBJ databases">
        <authorList>
            <person name="de Groot N.N."/>
        </authorList>
    </citation>
    <scope>NUCLEOTIDE SEQUENCE [LARGE SCALE GENOMIC DNA]</scope>
    <source>
        <strain evidence="11 12">CGMCC 1.9157</strain>
    </source>
</reference>
<evidence type="ECO:0000256" key="9">
    <source>
        <dbReference type="ARBA" id="ARBA00023125"/>
    </source>
</evidence>
<evidence type="ECO:0000256" key="4">
    <source>
        <dbReference type="ARBA" id="ARBA00022490"/>
    </source>
</evidence>
<dbReference type="GO" id="GO:0045892">
    <property type="term" value="P:negative regulation of DNA-templated transcription"/>
    <property type="evidence" value="ECO:0007669"/>
    <property type="project" value="TreeGrafter"/>
</dbReference>
<evidence type="ECO:0000256" key="5">
    <source>
        <dbReference type="ARBA" id="ARBA00022491"/>
    </source>
</evidence>
<protein>
    <recommendedName>
        <fullName evidence="3">Ferric uptake regulation protein</fullName>
    </recommendedName>
</protein>
<evidence type="ECO:0000256" key="7">
    <source>
        <dbReference type="ARBA" id="ARBA00022833"/>
    </source>
</evidence>
<dbReference type="GO" id="GO:0000976">
    <property type="term" value="F:transcription cis-regulatory region binding"/>
    <property type="evidence" value="ECO:0007669"/>
    <property type="project" value="TreeGrafter"/>
</dbReference>
<keyword evidence="10" id="KW-0804">Transcription</keyword>
<dbReference type="Gene3D" id="1.10.10.10">
    <property type="entry name" value="Winged helix-like DNA-binding domain superfamily/Winged helix DNA-binding domain"/>
    <property type="match status" value="1"/>
</dbReference>
<dbReference type="InterPro" id="IPR002481">
    <property type="entry name" value="FUR"/>
</dbReference>
<keyword evidence="5" id="KW-0678">Repressor</keyword>
<keyword evidence="12" id="KW-1185">Reference proteome</keyword>
<keyword evidence="7" id="KW-0862">Zinc</keyword>
<dbReference type="EMBL" id="FOVR01000005">
    <property type="protein sequence ID" value="SFO39333.1"/>
    <property type="molecule type" value="Genomic_DNA"/>
</dbReference>
<dbReference type="GO" id="GO:1900376">
    <property type="term" value="P:regulation of secondary metabolite biosynthetic process"/>
    <property type="evidence" value="ECO:0007669"/>
    <property type="project" value="TreeGrafter"/>
</dbReference>
<evidence type="ECO:0000256" key="8">
    <source>
        <dbReference type="ARBA" id="ARBA00023015"/>
    </source>
</evidence>
<dbReference type="PANTHER" id="PTHR33202">
    <property type="entry name" value="ZINC UPTAKE REGULATION PROTEIN"/>
    <property type="match status" value="1"/>
</dbReference>
<dbReference type="GO" id="GO:0003700">
    <property type="term" value="F:DNA-binding transcription factor activity"/>
    <property type="evidence" value="ECO:0007669"/>
    <property type="project" value="InterPro"/>
</dbReference>
<keyword evidence="6" id="KW-0479">Metal-binding</keyword>
<accession>A0A1I5GTX2</accession>
<dbReference type="FunFam" id="1.10.10.10:FF:000007">
    <property type="entry name" value="Ferric uptake regulation protein"/>
    <property type="match status" value="1"/>
</dbReference>
<comment type="subcellular location">
    <subcellularLocation>
        <location evidence="1">Cytoplasm</location>
    </subcellularLocation>
</comment>
<comment type="similarity">
    <text evidence="2">Belongs to the Fur family.</text>
</comment>
<dbReference type="AlphaFoldDB" id="A0A1I5GTX2"/>
<dbReference type="InterPro" id="IPR036390">
    <property type="entry name" value="WH_DNA-bd_sf"/>
</dbReference>
<dbReference type="Pfam" id="PF01475">
    <property type="entry name" value="FUR"/>
    <property type="match status" value="1"/>
</dbReference>
<dbReference type="NCBIfam" id="NF045677">
    <property type="entry name" value="FeRespRegIrr"/>
    <property type="match status" value="1"/>
</dbReference>
<keyword evidence="9" id="KW-0238">DNA-binding</keyword>
<evidence type="ECO:0000256" key="10">
    <source>
        <dbReference type="ARBA" id="ARBA00023163"/>
    </source>
</evidence>
<dbReference type="InterPro" id="IPR036388">
    <property type="entry name" value="WH-like_DNA-bd_sf"/>
</dbReference>
<dbReference type="NCBIfam" id="NF045678">
    <property type="entry name" value="TransRegIrrA"/>
    <property type="match status" value="1"/>
</dbReference>
<dbReference type="GO" id="GO:0008270">
    <property type="term" value="F:zinc ion binding"/>
    <property type="evidence" value="ECO:0007669"/>
    <property type="project" value="TreeGrafter"/>
</dbReference>
<sequence length="167" mass="19001">MALGFAKGRDLKIDNQMERISRTNDMTSQLQKFDKRSARDMLVGAGLRPTRQRLSLAELLFAKGDRHVSAERLHEEAEKVNVSVSLATVYNTLHQFTEAGLLREVAVEGTKTYFDTNVSDHYHFYMEEEGKVVDIPGGLHVSELPEVPDDMEITRVDVVVRLRQKQN</sequence>
<keyword evidence="8" id="KW-0805">Transcription regulation</keyword>
<proteinExistence type="inferred from homology"/>
<evidence type="ECO:0000313" key="12">
    <source>
        <dbReference type="Proteomes" id="UP000199236"/>
    </source>
</evidence>
<evidence type="ECO:0000313" key="11">
    <source>
        <dbReference type="EMBL" id="SFO39333.1"/>
    </source>
</evidence>
<dbReference type="STRING" id="655353.SAMN04488056_105169"/>
<dbReference type="PANTHER" id="PTHR33202:SF7">
    <property type="entry name" value="FERRIC UPTAKE REGULATION PROTEIN"/>
    <property type="match status" value="1"/>
</dbReference>
<dbReference type="SUPFAM" id="SSF46785">
    <property type="entry name" value="Winged helix' DNA-binding domain"/>
    <property type="match status" value="1"/>
</dbReference>
<evidence type="ECO:0000256" key="6">
    <source>
        <dbReference type="ARBA" id="ARBA00022723"/>
    </source>
</evidence>
<dbReference type="CDD" id="cd07153">
    <property type="entry name" value="Fur_like"/>
    <property type="match status" value="1"/>
</dbReference>
<gene>
    <name evidence="11" type="ORF">SAMN04488056_105169</name>
</gene>
<keyword evidence="4" id="KW-0963">Cytoplasm</keyword>
<evidence type="ECO:0000256" key="3">
    <source>
        <dbReference type="ARBA" id="ARBA00020910"/>
    </source>
</evidence>
<name>A0A1I5GTX2_9HYPH</name>